<dbReference type="EMBL" id="BARU01011378">
    <property type="protein sequence ID" value="GAH44328.1"/>
    <property type="molecule type" value="Genomic_DNA"/>
</dbReference>
<dbReference type="SUPFAM" id="SSF52096">
    <property type="entry name" value="ClpP/crotonase"/>
    <property type="match status" value="1"/>
</dbReference>
<dbReference type="PANTHER" id="PTHR43802">
    <property type="entry name" value="ENOYL-COA HYDRATASE"/>
    <property type="match status" value="1"/>
</dbReference>
<dbReference type="CDD" id="cd06558">
    <property type="entry name" value="crotonase-like"/>
    <property type="match status" value="1"/>
</dbReference>
<reference evidence="2" key="1">
    <citation type="journal article" date="2014" name="Front. Microbiol.">
        <title>High frequency of phylogenetically diverse reductive dehalogenase-homologous genes in deep subseafloor sedimentary metagenomes.</title>
        <authorList>
            <person name="Kawai M."/>
            <person name="Futagami T."/>
            <person name="Toyoda A."/>
            <person name="Takaki Y."/>
            <person name="Nishi S."/>
            <person name="Hori S."/>
            <person name="Arai W."/>
            <person name="Tsubouchi T."/>
            <person name="Morono Y."/>
            <person name="Uchiyama I."/>
            <person name="Ito T."/>
            <person name="Fujiyama A."/>
            <person name="Inagaki F."/>
            <person name="Takami H."/>
        </authorList>
    </citation>
    <scope>NUCLEOTIDE SEQUENCE</scope>
    <source>
        <strain evidence="2">Expedition CK06-06</strain>
    </source>
</reference>
<dbReference type="InterPro" id="IPR029045">
    <property type="entry name" value="ClpP/crotonase-like_dom_sf"/>
</dbReference>
<evidence type="ECO:0000256" key="1">
    <source>
        <dbReference type="ARBA" id="ARBA00005254"/>
    </source>
</evidence>
<dbReference type="InterPro" id="IPR014748">
    <property type="entry name" value="Enoyl-CoA_hydra_C"/>
</dbReference>
<accession>X1HG95</accession>
<evidence type="ECO:0000313" key="2">
    <source>
        <dbReference type="EMBL" id="GAH44328.1"/>
    </source>
</evidence>
<dbReference type="Pfam" id="PF00378">
    <property type="entry name" value="ECH_1"/>
    <property type="match status" value="1"/>
</dbReference>
<gene>
    <name evidence="2" type="ORF">S03H2_21388</name>
</gene>
<proteinExistence type="inferred from homology"/>
<dbReference type="InterPro" id="IPR001753">
    <property type="entry name" value="Enoyl-CoA_hydra/iso"/>
</dbReference>
<comment type="similarity">
    <text evidence="1">Belongs to the enoyl-CoA hydratase/isomerase family.</text>
</comment>
<sequence>AINGVAAGGGFSLALACDFRVMERSSVLKQGYTSSGLCIDIAGTFMLPRIVGLARAMEIAAFDRPITSEQALQWGLANRVVDDGGSLDEALNMAGELAERSLNAFGWVKQLLTDSFNNSFETHIELEREGICASSDHREGREGVTAFIEKRRPVFDQ</sequence>
<dbReference type="Gene3D" id="3.90.226.10">
    <property type="entry name" value="2-enoyl-CoA Hydratase, Chain A, domain 1"/>
    <property type="match status" value="1"/>
</dbReference>
<dbReference type="PANTHER" id="PTHR43802:SF1">
    <property type="entry name" value="IP11341P-RELATED"/>
    <property type="match status" value="1"/>
</dbReference>
<dbReference type="Gene3D" id="1.10.12.10">
    <property type="entry name" value="Lyase 2-enoyl-coa Hydratase, Chain A, domain 2"/>
    <property type="match status" value="1"/>
</dbReference>
<dbReference type="AlphaFoldDB" id="X1HG95"/>
<organism evidence="2">
    <name type="scientific">marine sediment metagenome</name>
    <dbReference type="NCBI Taxonomy" id="412755"/>
    <lineage>
        <taxon>unclassified sequences</taxon>
        <taxon>metagenomes</taxon>
        <taxon>ecological metagenomes</taxon>
    </lineage>
</organism>
<comment type="caution">
    <text evidence="2">The sequence shown here is derived from an EMBL/GenBank/DDBJ whole genome shotgun (WGS) entry which is preliminary data.</text>
</comment>
<evidence type="ECO:0008006" key="3">
    <source>
        <dbReference type="Google" id="ProtNLM"/>
    </source>
</evidence>
<feature type="non-terminal residue" evidence="2">
    <location>
        <position position="1"/>
    </location>
</feature>
<protein>
    <recommendedName>
        <fullName evidence="3">Enoyl-CoA hydratase</fullName>
    </recommendedName>
</protein>
<name>X1HG95_9ZZZZ</name>